<dbReference type="GeneID" id="63827134"/>
<keyword evidence="2" id="KW-1185">Reference proteome</keyword>
<dbReference type="RefSeq" id="XP_040758742.1">
    <property type="nucleotide sequence ID" value="XM_040910105.1"/>
</dbReference>
<evidence type="ECO:0000313" key="1">
    <source>
        <dbReference type="EMBL" id="KZT01002.1"/>
    </source>
</evidence>
<organism evidence="1 2">
    <name type="scientific">Laetiporus sulphureus 93-53</name>
    <dbReference type="NCBI Taxonomy" id="1314785"/>
    <lineage>
        <taxon>Eukaryota</taxon>
        <taxon>Fungi</taxon>
        <taxon>Dikarya</taxon>
        <taxon>Basidiomycota</taxon>
        <taxon>Agaricomycotina</taxon>
        <taxon>Agaricomycetes</taxon>
        <taxon>Polyporales</taxon>
        <taxon>Laetiporus</taxon>
    </lineage>
</organism>
<reference evidence="1 2" key="1">
    <citation type="journal article" date="2016" name="Mol. Biol. Evol.">
        <title>Comparative Genomics of Early-Diverging Mushroom-Forming Fungi Provides Insights into the Origins of Lignocellulose Decay Capabilities.</title>
        <authorList>
            <person name="Nagy L.G."/>
            <person name="Riley R."/>
            <person name="Tritt A."/>
            <person name="Adam C."/>
            <person name="Daum C."/>
            <person name="Floudas D."/>
            <person name="Sun H."/>
            <person name="Yadav J.S."/>
            <person name="Pangilinan J."/>
            <person name="Larsson K.H."/>
            <person name="Matsuura K."/>
            <person name="Barry K."/>
            <person name="Labutti K."/>
            <person name="Kuo R."/>
            <person name="Ohm R.A."/>
            <person name="Bhattacharya S.S."/>
            <person name="Shirouzu T."/>
            <person name="Yoshinaga Y."/>
            <person name="Martin F.M."/>
            <person name="Grigoriev I.V."/>
            <person name="Hibbett D.S."/>
        </authorList>
    </citation>
    <scope>NUCLEOTIDE SEQUENCE [LARGE SCALE GENOMIC DNA]</scope>
    <source>
        <strain evidence="1 2">93-53</strain>
    </source>
</reference>
<dbReference type="InParanoid" id="A0A165BGA2"/>
<proteinExistence type="predicted"/>
<sequence>MHFVAFIISTVQPSNGLKNRKGRGAYGNRGNRCPGVDHTGSCRINGRRYAREFEGSRGRASSRKGICARDLRTVKTKCSECAIQSIITAYEAGCTKETSRVHRLSYLRPQLRVL</sequence>
<dbReference type="EMBL" id="KV427672">
    <property type="protein sequence ID" value="KZT01002.1"/>
    <property type="molecule type" value="Genomic_DNA"/>
</dbReference>
<gene>
    <name evidence="1" type="ORF">LAESUDRAFT_731732</name>
</gene>
<dbReference type="Proteomes" id="UP000076871">
    <property type="component" value="Unassembled WGS sequence"/>
</dbReference>
<name>A0A165BGA2_9APHY</name>
<protein>
    <submittedName>
        <fullName evidence="1">Uncharacterized protein</fullName>
    </submittedName>
</protein>
<accession>A0A165BGA2</accession>
<evidence type="ECO:0000313" key="2">
    <source>
        <dbReference type="Proteomes" id="UP000076871"/>
    </source>
</evidence>
<dbReference type="AlphaFoldDB" id="A0A165BGA2"/>